<evidence type="ECO:0000256" key="1">
    <source>
        <dbReference type="SAM" id="MobiDB-lite"/>
    </source>
</evidence>
<reference evidence="2 3" key="1">
    <citation type="submission" date="2014-01" db="EMBL/GenBank/DDBJ databases">
        <title>Genome sequence and analysis of Xanthomonas arboricola pv. pruni.</title>
        <authorList>
            <person name="Fujikawa T."/>
            <person name="Nakazono-Nagaoka E."/>
        </authorList>
    </citation>
    <scope>NUCLEOTIDE SEQUENCE [LARGE SCALE GENOMIC DNA]</scope>
    <source>
        <strain evidence="3">MAFF 301420</strain>
    </source>
</reference>
<name>W4SIK3_9XANT</name>
<accession>W4SIK3</accession>
<organism evidence="2 3">
    <name type="scientific">Xanthomonas arboricola pv. pruni MAFF 301420</name>
    <dbReference type="NCBI Taxonomy" id="1418095"/>
    <lineage>
        <taxon>Bacteria</taxon>
        <taxon>Pseudomonadati</taxon>
        <taxon>Pseudomonadota</taxon>
        <taxon>Gammaproteobacteria</taxon>
        <taxon>Lysobacterales</taxon>
        <taxon>Lysobacteraceae</taxon>
        <taxon>Xanthomonas</taxon>
    </lineage>
</organism>
<protein>
    <submittedName>
        <fullName evidence="2">Uncharacterized protein</fullName>
    </submittedName>
</protein>
<evidence type="ECO:0000313" key="2">
    <source>
        <dbReference type="EMBL" id="GAE56212.1"/>
    </source>
</evidence>
<comment type="caution">
    <text evidence="2">The sequence shown here is derived from an EMBL/GenBank/DDBJ whole genome shotgun (WGS) entry which is preliminary data.</text>
</comment>
<dbReference type="EMBL" id="BAVC01000239">
    <property type="protein sequence ID" value="GAE56212.1"/>
    <property type="molecule type" value="Genomic_DNA"/>
</dbReference>
<sequence length="106" mass="11289">MLLSKLPRAGDACALGASTALAIPSMASRPSVDRDLICNMVRRLSWMTAMGRGLACRRIEIRCAIDVRGLGGAVTAPWGGIGAVRGRLGQRSGDRPRASRKTRRDA</sequence>
<proteinExistence type="predicted"/>
<dbReference type="AlphaFoldDB" id="W4SIK3"/>
<feature type="region of interest" description="Disordered" evidence="1">
    <location>
        <begin position="85"/>
        <end position="106"/>
    </location>
</feature>
<gene>
    <name evidence="2" type="ORF">XPR_2847</name>
</gene>
<evidence type="ECO:0000313" key="3">
    <source>
        <dbReference type="Proteomes" id="UP000019084"/>
    </source>
</evidence>
<dbReference type="Proteomes" id="UP000019084">
    <property type="component" value="Unassembled WGS sequence"/>
</dbReference>